<feature type="compositionally biased region" description="Polar residues" evidence="5">
    <location>
        <begin position="21"/>
        <end position="33"/>
    </location>
</feature>
<evidence type="ECO:0000256" key="3">
    <source>
        <dbReference type="ARBA" id="ARBA00023274"/>
    </source>
</evidence>
<feature type="compositionally biased region" description="Polar residues" evidence="5">
    <location>
        <begin position="43"/>
        <end position="52"/>
    </location>
</feature>
<dbReference type="InterPro" id="IPR004977">
    <property type="entry name" value="Ribosomal_eS25"/>
</dbReference>
<dbReference type="AlphaFoldDB" id="A0A8J6DP15"/>
<proteinExistence type="inferred from homology"/>
<feature type="region of interest" description="Disordered" evidence="5">
    <location>
        <begin position="1"/>
        <end position="52"/>
    </location>
</feature>
<evidence type="ECO:0000256" key="5">
    <source>
        <dbReference type="SAM" id="MobiDB-lite"/>
    </source>
</evidence>
<organism evidence="6 7">
    <name type="scientific">Galemys pyrenaicus</name>
    <name type="common">Iberian desman</name>
    <name type="synonym">Pyrenean desman</name>
    <dbReference type="NCBI Taxonomy" id="202257"/>
    <lineage>
        <taxon>Eukaryota</taxon>
        <taxon>Metazoa</taxon>
        <taxon>Chordata</taxon>
        <taxon>Craniata</taxon>
        <taxon>Vertebrata</taxon>
        <taxon>Euteleostomi</taxon>
        <taxon>Mammalia</taxon>
        <taxon>Eutheria</taxon>
        <taxon>Laurasiatheria</taxon>
        <taxon>Eulipotyphla</taxon>
        <taxon>Talpidae</taxon>
        <taxon>Galemys</taxon>
    </lineage>
</organism>
<name>A0A8J6DP15_GALPY</name>
<dbReference type="Proteomes" id="UP000700334">
    <property type="component" value="Unassembled WGS sequence"/>
</dbReference>
<evidence type="ECO:0000256" key="4">
    <source>
        <dbReference type="RuleBase" id="RU366057"/>
    </source>
</evidence>
<evidence type="ECO:0000313" key="6">
    <source>
        <dbReference type="EMBL" id="KAG8513173.1"/>
    </source>
</evidence>
<dbReference type="Gene3D" id="3.30.63.20">
    <property type="match status" value="1"/>
</dbReference>
<dbReference type="GO" id="GO:1990904">
    <property type="term" value="C:ribonucleoprotein complex"/>
    <property type="evidence" value="ECO:0007669"/>
    <property type="project" value="UniProtKB-KW"/>
</dbReference>
<keyword evidence="3 4" id="KW-0687">Ribonucleoprotein</keyword>
<gene>
    <name evidence="6" type="ORF">J0S82_020917</name>
</gene>
<comment type="similarity">
    <text evidence="1 4">Belongs to the eukaryotic ribosomal protein eS25 family.</text>
</comment>
<dbReference type="Pfam" id="PF03297">
    <property type="entry name" value="Ribosomal_S25"/>
    <property type="match status" value="1"/>
</dbReference>
<protein>
    <recommendedName>
        <fullName evidence="4">40S ribosomal protein S25</fullName>
    </recommendedName>
</protein>
<evidence type="ECO:0000256" key="2">
    <source>
        <dbReference type="ARBA" id="ARBA00022980"/>
    </source>
</evidence>
<accession>A0A8J6DP15</accession>
<comment type="caution">
    <text evidence="6">The sequence shown here is derived from an EMBL/GenBank/DDBJ whole genome shotgun (WGS) entry which is preliminary data.</text>
</comment>
<evidence type="ECO:0000313" key="7">
    <source>
        <dbReference type="Proteomes" id="UP000700334"/>
    </source>
</evidence>
<feature type="region of interest" description="Disordered" evidence="5">
    <location>
        <begin position="83"/>
        <end position="103"/>
    </location>
</feature>
<evidence type="ECO:0000256" key="1">
    <source>
        <dbReference type="ARBA" id="ARBA00009106"/>
    </source>
</evidence>
<sequence>MLPELQGCPRAAPDKQHSKTEQLQPLNSPTNGPTHAAQRRPSSRSGLLFQSTTQQDQKTIDAALVAAAIQASQCYQRMRRRRWKVGQERRRPSNNSEGWAKKKWSKGKIQNKFNNLALSDKAAYYELCKEVPSDKLAALQELHRLGLIKLVSRYRAQVIYTGNT</sequence>
<dbReference type="GO" id="GO:0005840">
    <property type="term" value="C:ribosome"/>
    <property type="evidence" value="ECO:0007669"/>
    <property type="project" value="UniProtKB-KW"/>
</dbReference>
<feature type="non-terminal residue" evidence="6">
    <location>
        <position position="164"/>
    </location>
</feature>
<keyword evidence="7" id="KW-1185">Reference proteome</keyword>
<keyword evidence="2 4" id="KW-0689">Ribosomal protein</keyword>
<dbReference type="PANTHER" id="PTHR12850">
    <property type="entry name" value="40S RIBOSOMAL PROTEIN S25"/>
    <property type="match status" value="1"/>
</dbReference>
<reference evidence="6" key="1">
    <citation type="journal article" date="2021" name="Evol. Appl.">
        <title>The genome of the Pyrenean desman and the effects of bottlenecks and inbreeding on the genomic landscape of an endangered species.</title>
        <authorList>
            <person name="Escoda L."/>
            <person name="Castresana J."/>
        </authorList>
    </citation>
    <scope>NUCLEOTIDE SEQUENCE</scope>
    <source>
        <strain evidence="6">IBE-C5619</strain>
    </source>
</reference>
<dbReference type="EMBL" id="JAGFMF010011774">
    <property type="protein sequence ID" value="KAG8513173.1"/>
    <property type="molecule type" value="Genomic_DNA"/>
</dbReference>